<gene>
    <name evidence="1" type="ORF">MS3_02886</name>
</gene>
<dbReference type="SUPFAM" id="SSF50729">
    <property type="entry name" value="PH domain-like"/>
    <property type="match status" value="1"/>
</dbReference>
<dbReference type="STRING" id="6185.A0A095BZM5"/>
<dbReference type="InterPro" id="IPR011993">
    <property type="entry name" value="PH-like_dom_sf"/>
</dbReference>
<reference evidence="1" key="1">
    <citation type="journal article" date="2012" name="Nat. Genet.">
        <title>Whole-genome sequence of Schistosoma haematobium.</title>
        <authorList>
            <person name="Young N.D."/>
            <person name="Jex A.R."/>
            <person name="Li B."/>
            <person name="Liu S."/>
            <person name="Yang L."/>
            <person name="Xiong Z."/>
            <person name="Li Y."/>
            <person name="Cantacessi C."/>
            <person name="Hall R.S."/>
            <person name="Xu X."/>
            <person name="Chen F."/>
            <person name="Wu X."/>
            <person name="Zerlotini A."/>
            <person name="Oliveira G."/>
            <person name="Hofmann A."/>
            <person name="Zhang G."/>
            <person name="Fang X."/>
            <person name="Kang Y."/>
            <person name="Campbell B.E."/>
            <person name="Loukas A."/>
            <person name="Ranganathan S."/>
            <person name="Rollinson D."/>
            <person name="Rinaldi G."/>
            <person name="Brindley P.J."/>
            <person name="Yang H."/>
            <person name="Wang J."/>
            <person name="Wang J."/>
            <person name="Gasser R.B."/>
        </authorList>
    </citation>
    <scope>NUCLEOTIDE SEQUENCE [LARGE SCALE GENOMIC DNA]</scope>
</reference>
<name>A0A095BZM5_SCHHA</name>
<protein>
    <submittedName>
        <fullName evidence="1">Uncharacterized protein</fullName>
    </submittedName>
</protein>
<evidence type="ECO:0000313" key="1">
    <source>
        <dbReference type="EMBL" id="KGB34668.1"/>
    </source>
</evidence>
<dbReference type="Gene3D" id="2.30.29.30">
    <property type="entry name" value="Pleckstrin-homology domain (PH domain)/Phosphotyrosine-binding domain (PTB)"/>
    <property type="match status" value="1"/>
</dbReference>
<organism evidence="1">
    <name type="scientific">Schistosoma haematobium</name>
    <name type="common">Blood fluke</name>
    <dbReference type="NCBI Taxonomy" id="6185"/>
    <lineage>
        <taxon>Eukaryota</taxon>
        <taxon>Metazoa</taxon>
        <taxon>Spiralia</taxon>
        <taxon>Lophotrochozoa</taxon>
        <taxon>Platyhelminthes</taxon>
        <taxon>Trematoda</taxon>
        <taxon>Digenea</taxon>
        <taxon>Strigeidida</taxon>
        <taxon>Schistosomatoidea</taxon>
        <taxon>Schistosomatidae</taxon>
        <taxon>Schistosoma</taxon>
    </lineage>
</organism>
<accession>A0A095BZM5</accession>
<dbReference type="EMBL" id="KL250625">
    <property type="protein sequence ID" value="KGB34668.1"/>
    <property type="molecule type" value="Genomic_DNA"/>
</dbReference>
<dbReference type="AlphaFoldDB" id="A0A095BZM5"/>
<proteinExistence type="predicted"/>
<sequence length="190" mass="21209">MNPSFFLSKLVQILTYFSYCDLQSAHKAILELCETVNIAMQLRGLSVRPSALGPFLLQGDFTISRDDVRFMPSKQRHVFLFTNAILLTKYRTSPNSFIPVLINPSTVINSAISNISRDHSIDSYEKSTNTYSAYNQSNNGLGTTSNLLAFTKSLTSSSGNSMTGTHVSSDFTLRLCIKINEVKIHNLIYH</sequence>